<dbReference type="InterPro" id="IPR057342">
    <property type="entry name" value="DEXDc_RapA"/>
</dbReference>
<proteinExistence type="predicted"/>
<dbReference type="Proteomes" id="UP000002008">
    <property type="component" value="Chromosome"/>
</dbReference>
<accession>A9WGX8</accession>
<keyword evidence="2" id="KW-0378">Hydrolase</keyword>
<evidence type="ECO:0000313" key="7">
    <source>
        <dbReference type="EMBL" id="ABY34073.1"/>
    </source>
</evidence>
<dbReference type="CDD" id="cd18793">
    <property type="entry name" value="SF2_C_SNF"/>
    <property type="match status" value="1"/>
</dbReference>
<reference evidence="8" key="1">
    <citation type="journal article" date="2011" name="BMC Genomics">
        <title>Complete genome sequence of the filamentous anoxygenic phototrophic bacterium Chloroflexus aurantiacus.</title>
        <authorList>
            <person name="Tang K.H."/>
            <person name="Barry K."/>
            <person name="Chertkov O."/>
            <person name="Dalin E."/>
            <person name="Han C.S."/>
            <person name="Hauser L.J."/>
            <person name="Honchak B.M."/>
            <person name="Karbach L.E."/>
            <person name="Land M.L."/>
            <person name="Lapidus A."/>
            <person name="Larimer F.W."/>
            <person name="Mikhailova N."/>
            <person name="Pitluck S."/>
            <person name="Pierson B.K."/>
            <person name="Blankenship R.E."/>
        </authorList>
    </citation>
    <scope>NUCLEOTIDE SEQUENCE [LARGE SCALE GENOMIC DNA]</scope>
    <source>
        <strain evidence="8">ATCC 29366 / DSM 635 / J-10-fl</strain>
    </source>
</reference>
<dbReference type="InterPro" id="IPR027417">
    <property type="entry name" value="P-loop_NTPase"/>
</dbReference>
<dbReference type="InParanoid" id="A9WGX8"/>
<dbReference type="GO" id="GO:0016787">
    <property type="term" value="F:hydrolase activity"/>
    <property type="evidence" value="ECO:0007669"/>
    <property type="project" value="UniProtKB-KW"/>
</dbReference>
<evidence type="ECO:0000256" key="4">
    <source>
        <dbReference type="ARBA" id="ARBA00022840"/>
    </source>
</evidence>
<dbReference type="SUPFAM" id="SSF52540">
    <property type="entry name" value="P-loop containing nucleoside triphosphate hydrolases"/>
    <property type="match status" value="1"/>
</dbReference>
<evidence type="ECO:0000256" key="2">
    <source>
        <dbReference type="ARBA" id="ARBA00022801"/>
    </source>
</evidence>
<dbReference type="Pfam" id="PF00176">
    <property type="entry name" value="SNF2-rel_dom"/>
    <property type="match status" value="1"/>
</dbReference>
<keyword evidence="3 7" id="KW-0347">Helicase</keyword>
<dbReference type="InterPro" id="IPR049730">
    <property type="entry name" value="SNF2/RAD54-like_C"/>
</dbReference>
<dbReference type="KEGG" id="cau:Caur_0840"/>
<keyword evidence="1" id="KW-0547">Nucleotide-binding</keyword>
<dbReference type="eggNOG" id="COG0553">
    <property type="taxonomic scope" value="Bacteria"/>
</dbReference>
<dbReference type="GO" id="GO:0005524">
    <property type="term" value="F:ATP binding"/>
    <property type="evidence" value="ECO:0007669"/>
    <property type="project" value="UniProtKB-KW"/>
</dbReference>
<dbReference type="EMBL" id="CP000909">
    <property type="protein sequence ID" value="ABY34073.1"/>
    <property type="molecule type" value="Genomic_DNA"/>
</dbReference>
<dbReference type="PROSITE" id="PS51192">
    <property type="entry name" value="HELICASE_ATP_BIND_1"/>
    <property type="match status" value="1"/>
</dbReference>
<protein>
    <submittedName>
        <fullName evidence="7">Helicase domain protein</fullName>
    </submittedName>
</protein>
<dbReference type="PANTHER" id="PTHR45766:SF6">
    <property type="entry name" value="SWI_SNF-RELATED MATRIX-ASSOCIATED ACTIN-DEPENDENT REGULATOR OF CHROMATIN SUBFAMILY A-LIKE PROTEIN 1"/>
    <property type="match status" value="1"/>
</dbReference>
<dbReference type="HOGENOM" id="CLU_009866_1_0_0"/>
<dbReference type="InterPro" id="IPR038718">
    <property type="entry name" value="SNF2-like_sf"/>
</dbReference>
<keyword evidence="8" id="KW-1185">Reference proteome</keyword>
<dbReference type="SMART" id="SM00490">
    <property type="entry name" value="HELICc"/>
    <property type="match status" value="1"/>
</dbReference>
<dbReference type="Gene3D" id="3.40.50.10810">
    <property type="entry name" value="Tandem AAA-ATPase domain"/>
    <property type="match status" value="1"/>
</dbReference>
<evidence type="ECO:0000259" key="5">
    <source>
        <dbReference type="PROSITE" id="PS51192"/>
    </source>
</evidence>
<evidence type="ECO:0000256" key="3">
    <source>
        <dbReference type="ARBA" id="ARBA00022806"/>
    </source>
</evidence>
<dbReference type="PATRIC" id="fig|324602.8.peg.958"/>
<dbReference type="Pfam" id="PF00271">
    <property type="entry name" value="Helicase_C"/>
    <property type="match status" value="1"/>
</dbReference>
<evidence type="ECO:0000313" key="8">
    <source>
        <dbReference type="Proteomes" id="UP000002008"/>
    </source>
</evidence>
<dbReference type="SMART" id="SM00487">
    <property type="entry name" value="DEXDc"/>
    <property type="match status" value="1"/>
</dbReference>
<feature type="domain" description="Helicase C-terminal" evidence="6">
    <location>
        <begin position="476"/>
        <end position="632"/>
    </location>
</feature>
<organism evidence="7 8">
    <name type="scientific">Chloroflexus aurantiacus (strain ATCC 29366 / DSM 635 / J-10-fl)</name>
    <dbReference type="NCBI Taxonomy" id="324602"/>
    <lineage>
        <taxon>Bacteria</taxon>
        <taxon>Bacillati</taxon>
        <taxon>Chloroflexota</taxon>
        <taxon>Chloroflexia</taxon>
        <taxon>Chloroflexales</taxon>
        <taxon>Chloroflexineae</taxon>
        <taxon>Chloroflexaceae</taxon>
        <taxon>Chloroflexus</taxon>
    </lineage>
</organism>
<evidence type="ECO:0000256" key="1">
    <source>
        <dbReference type="ARBA" id="ARBA00022741"/>
    </source>
</evidence>
<dbReference type="PROSITE" id="PS51194">
    <property type="entry name" value="HELICASE_CTER"/>
    <property type="match status" value="1"/>
</dbReference>
<dbReference type="GO" id="GO:0004386">
    <property type="term" value="F:helicase activity"/>
    <property type="evidence" value="ECO:0007669"/>
    <property type="project" value="UniProtKB-KW"/>
</dbReference>
<dbReference type="RefSeq" id="WP_012256729.1">
    <property type="nucleotide sequence ID" value="NC_010175.1"/>
</dbReference>
<gene>
    <name evidence="7" type="ordered locus">Caur_0840</name>
</gene>
<feature type="domain" description="Helicase ATP-binding" evidence="5">
    <location>
        <begin position="115"/>
        <end position="289"/>
    </location>
</feature>
<dbReference type="PANTHER" id="PTHR45766">
    <property type="entry name" value="DNA ANNEALING HELICASE AND ENDONUCLEASE ZRANB3 FAMILY MEMBER"/>
    <property type="match status" value="1"/>
</dbReference>
<dbReference type="EnsemblBacteria" id="ABY34073">
    <property type="protein sequence ID" value="ABY34073"/>
    <property type="gene ID" value="Caur_0840"/>
</dbReference>
<sequence length="957" mass="107879">MPTPGSIVRCRERDWVLLPGSDDDRILLRPLTGRSDEVVAISRVLSEVLAYDLPTERVSEAQFPLPTAAEVQDAQATRLLWQAARMALRDGATPLRSLGRISIRPRLYQFVPLLMALRLQPVRMLIADDVGVGKTIEALLIARELWDRGEIRRLAVLCPPYLCDQWQQELQQKFHLDAVVIRPGTIAQLERQTPAGRDMYEHFPVQVISIDWVKTARNRARFLLFCPELVIVDEAHGVAPAAETAGQLRHELVRELAAQADRHLILLTATPHSGAPTTFRALIGLIDPAFAEWDVSNLNDAQRARLARHFVQRTRADIEQGWADGLPGFPQRELRDEHYSLTPAYYNLFRDVYTFCNGLVRSGDGLREPQRRVRYWAALSLLRCVMSSPAAAVMALRKRATRLYADDDEPLDDALWQGIVFETETAEPDDEPPTAVIEQAEITFNESEQRRLAALAARAEQIARQGQDAKLHGVIDLTRRLIDDGYAPIIWCRYVATADYVAQALRQQLTDCHVTLVTGRMGEEERRAVIAAAPLDRPRVLVATDCISEGINLHERYNAAIHYDLPWNPNRLEQREGRVDRYGQQAPTVVTVRYYGLNNEVDGVVIDVLLRKAREIRRALGAHVPVPSESVVEALTQALFLRRSPNAQQLTLDLEAPATQDFHRRWDEATERERRTRTRFAQHALKLTDVQPILDATDRVLGNPAEVRDFVVTAASRLDLRVRPHPRQPEVLLVEAGPYTPAVVRDALPRQTGPLAISFLSPTPPGAEYVGRNHRLVSTLSSYLFEAALAQSRRSDGTPAVVARVGVIRTTAVNRLTVLLLTRSRYLLTLPAQQRPLLAEEALVSGFVFATGTERHWLPADEALHLLTTAQPAANLSPDEKRELAELVLNDLDKVTRDHPIWQELHRQIEQRATDLRQAYRDVRRVIQEQVRGVTVEPIFPPDLIGLLVLQPTVRSR</sequence>
<keyword evidence="4" id="KW-0067">ATP-binding</keyword>
<dbReference type="STRING" id="324602.Caur_0840"/>
<dbReference type="InterPro" id="IPR014001">
    <property type="entry name" value="Helicase_ATP-bd"/>
</dbReference>
<evidence type="ECO:0000259" key="6">
    <source>
        <dbReference type="PROSITE" id="PS51194"/>
    </source>
</evidence>
<dbReference type="InterPro" id="IPR000330">
    <property type="entry name" value="SNF2_N"/>
</dbReference>
<dbReference type="Gene3D" id="3.40.50.300">
    <property type="entry name" value="P-loop containing nucleotide triphosphate hydrolases"/>
    <property type="match status" value="1"/>
</dbReference>
<name>A9WGX8_CHLAA</name>
<dbReference type="CDD" id="cd18011">
    <property type="entry name" value="DEXDc_RapA"/>
    <property type="match status" value="1"/>
</dbReference>
<dbReference type="AlphaFoldDB" id="A9WGX8"/>
<dbReference type="InterPro" id="IPR001650">
    <property type="entry name" value="Helicase_C-like"/>
</dbReference>